<proteinExistence type="predicted"/>
<protein>
    <submittedName>
        <fullName evidence="2">Uncharacterized protein</fullName>
    </submittedName>
</protein>
<organism evidence="2 3">
    <name type="scientific">Streptomyces polyasparticus</name>
    <dbReference type="NCBI Taxonomy" id="2767826"/>
    <lineage>
        <taxon>Bacteria</taxon>
        <taxon>Bacillati</taxon>
        <taxon>Actinomycetota</taxon>
        <taxon>Actinomycetes</taxon>
        <taxon>Kitasatosporales</taxon>
        <taxon>Streptomycetaceae</taxon>
        <taxon>Streptomyces</taxon>
    </lineage>
</organism>
<accession>A0ABR7SR88</accession>
<gene>
    <name evidence="2" type="ORF">H9Y04_36380</name>
</gene>
<sequence length="133" mass="13732">MLLLTATRHSRVLDGDAPLPPHLVALLATEAAWHLVATAGYTVSGLTDPNLAAYLARLDEQPLAVKTELLRTAARRLAPATTDRAERRVRAVATTGAPSRPGGRRAVDTCSCACTSGGFCGGCGHAGCGGGRR</sequence>
<evidence type="ECO:0000256" key="1">
    <source>
        <dbReference type="SAM" id="MobiDB-lite"/>
    </source>
</evidence>
<dbReference type="Proteomes" id="UP000642284">
    <property type="component" value="Unassembled WGS sequence"/>
</dbReference>
<comment type="caution">
    <text evidence="2">The sequence shown here is derived from an EMBL/GenBank/DDBJ whole genome shotgun (WGS) entry which is preliminary data.</text>
</comment>
<dbReference type="EMBL" id="JACTVJ010000023">
    <property type="protein sequence ID" value="MBC9718025.1"/>
    <property type="molecule type" value="Genomic_DNA"/>
</dbReference>
<evidence type="ECO:0000313" key="2">
    <source>
        <dbReference type="EMBL" id="MBC9718025.1"/>
    </source>
</evidence>
<feature type="region of interest" description="Disordered" evidence="1">
    <location>
        <begin position="80"/>
        <end position="100"/>
    </location>
</feature>
<reference evidence="2 3" key="1">
    <citation type="submission" date="2020-08" db="EMBL/GenBank/DDBJ databases">
        <title>Genemic of Streptomyces polyaspartic.</title>
        <authorList>
            <person name="Liu W."/>
        </authorList>
    </citation>
    <scope>NUCLEOTIDE SEQUENCE [LARGE SCALE GENOMIC DNA]</scope>
    <source>
        <strain evidence="2 3">TRM66268-LWL</strain>
    </source>
</reference>
<evidence type="ECO:0000313" key="3">
    <source>
        <dbReference type="Proteomes" id="UP000642284"/>
    </source>
</evidence>
<dbReference type="RefSeq" id="WP_187818465.1">
    <property type="nucleotide sequence ID" value="NZ_JACTVJ010000023.1"/>
</dbReference>
<keyword evidence="3" id="KW-1185">Reference proteome</keyword>
<name>A0ABR7SR88_9ACTN</name>